<feature type="transmembrane region" description="Helical" evidence="1">
    <location>
        <begin position="12"/>
        <end position="27"/>
    </location>
</feature>
<protein>
    <submittedName>
        <fullName evidence="2">Uncharacterized protein</fullName>
    </submittedName>
</protein>
<sequence>MMPSKEIRRIKIIADFLLISYGYFMFSRTSSGLGFYVVTFFLLVSSVFLRDLLPQENRLGATFLKRKYRFLEFSFELIVIFGMIWLLVKIS</sequence>
<gene>
    <name evidence="2" type="ORF">NRIC_07930</name>
</gene>
<keyword evidence="1" id="KW-0812">Transmembrane</keyword>
<evidence type="ECO:0000313" key="2">
    <source>
        <dbReference type="EMBL" id="GCF92902.1"/>
    </source>
</evidence>
<dbReference type="EMBL" id="BJCC01000007">
    <property type="protein sequence ID" value="GCF92902.1"/>
    <property type="molecule type" value="Genomic_DNA"/>
</dbReference>
<keyword evidence="1" id="KW-0472">Membrane</keyword>
<dbReference type="AlphaFoldDB" id="A0A4P5PBT8"/>
<accession>A0A4P5PBT8</accession>
<reference evidence="3" key="1">
    <citation type="submission" date="2019-02" db="EMBL/GenBank/DDBJ databases">
        <title>Draft genome sequence of Enterococcus sp. Gos25-1.</title>
        <authorList>
            <person name="Tanaka N."/>
            <person name="Shiwa Y."/>
            <person name="Fujita N."/>
        </authorList>
    </citation>
    <scope>NUCLEOTIDE SEQUENCE [LARGE SCALE GENOMIC DNA]</scope>
    <source>
        <strain evidence="3">Gos25-1</strain>
    </source>
</reference>
<organism evidence="2 3">
    <name type="scientific">Enterococcus florum</name>
    <dbReference type="NCBI Taxonomy" id="2480627"/>
    <lineage>
        <taxon>Bacteria</taxon>
        <taxon>Bacillati</taxon>
        <taxon>Bacillota</taxon>
        <taxon>Bacilli</taxon>
        <taxon>Lactobacillales</taxon>
        <taxon>Enterococcaceae</taxon>
        <taxon>Enterococcus</taxon>
    </lineage>
</organism>
<feature type="transmembrane region" description="Helical" evidence="1">
    <location>
        <begin position="33"/>
        <end position="49"/>
    </location>
</feature>
<feature type="transmembrane region" description="Helical" evidence="1">
    <location>
        <begin position="70"/>
        <end position="88"/>
    </location>
</feature>
<proteinExistence type="predicted"/>
<comment type="caution">
    <text evidence="2">The sequence shown here is derived from an EMBL/GenBank/DDBJ whole genome shotgun (WGS) entry which is preliminary data.</text>
</comment>
<evidence type="ECO:0000313" key="3">
    <source>
        <dbReference type="Proteomes" id="UP000290567"/>
    </source>
</evidence>
<dbReference type="Proteomes" id="UP000290567">
    <property type="component" value="Unassembled WGS sequence"/>
</dbReference>
<name>A0A4P5PBT8_9ENTE</name>
<keyword evidence="3" id="KW-1185">Reference proteome</keyword>
<evidence type="ECO:0000256" key="1">
    <source>
        <dbReference type="SAM" id="Phobius"/>
    </source>
</evidence>
<keyword evidence="1" id="KW-1133">Transmembrane helix</keyword>